<dbReference type="SUPFAM" id="SSF53474">
    <property type="entry name" value="alpha/beta-Hydrolases"/>
    <property type="match status" value="1"/>
</dbReference>
<organism evidence="1 2">
    <name type="scientific">Adhaeribacter radiodurans</name>
    <dbReference type="NCBI Taxonomy" id="2745197"/>
    <lineage>
        <taxon>Bacteria</taxon>
        <taxon>Pseudomonadati</taxon>
        <taxon>Bacteroidota</taxon>
        <taxon>Cytophagia</taxon>
        <taxon>Cytophagales</taxon>
        <taxon>Hymenobacteraceae</taxon>
        <taxon>Adhaeribacter</taxon>
    </lineage>
</organism>
<keyword evidence="2" id="KW-1185">Reference proteome</keyword>
<gene>
    <name evidence="1" type="ORF">HUW48_20955</name>
</gene>
<dbReference type="Proteomes" id="UP000514509">
    <property type="component" value="Chromosome"/>
</dbReference>
<dbReference type="Pfam" id="PF00756">
    <property type="entry name" value="Esterase"/>
    <property type="match status" value="1"/>
</dbReference>
<dbReference type="InterPro" id="IPR000801">
    <property type="entry name" value="Esterase-like"/>
</dbReference>
<reference evidence="1 2" key="1">
    <citation type="submission" date="2020-08" db="EMBL/GenBank/DDBJ databases">
        <title>Adhaeribacter dokdonensis sp. nov., isolated from the rhizosphere of Elymus tsukushiensis, a plant native to the Dokdo Islands, Republic of Korea.</title>
        <authorList>
            <person name="Ghim S.Y."/>
        </authorList>
    </citation>
    <scope>NUCLEOTIDE SEQUENCE [LARGE SCALE GENOMIC DNA]</scope>
    <source>
        <strain evidence="1 2">KUDC8001</strain>
    </source>
</reference>
<proteinExistence type="predicted"/>
<protein>
    <submittedName>
        <fullName evidence="1">Esterase family protein</fullName>
    </submittedName>
</protein>
<dbReference type="RefSeq" id="WP_182412795.1">
    <property type="nucleotide sequence ID" value="NZ_CP055153.1"/>
</dbReference>
<evidence type="ECO:0000313" key="2">
    <source>
        <dbReference type="Proteomes" id="UP000514509"/>
    </source>
</evidence>
<evidence type="ECO:0000313" key="1">
    <source>
        <dbReference type="EMBL" id="QMU30347.1"/>
    </source>
</evidence>
<sequence length="270" mass="30671">MLVNFTKADVRICVDEWTLKSAILDREVTCVVYLPEMADVTEPLHLLLINDGQDLATMQYDQILRNMYQKKDIEPIVTVGIKAGNRLQEYGISGQADFKGRGNAALEYRQFIVQELLPAIYSQTNISAFASYTIAGFSLGALSALDIAWHEDSIFSKVGAFSGSFWWRSRDYTQTEPDKYRIAHKLIRKSIAKPSLKFWIQAGTQDEESDRNQNGIIDSVDDSTSLISELYQKGYQKGKDIRYVELIGGKHDVATWGKIMPEFLCWAFEK</sequence>
<name>A0A7L7LC76_9BACT</name>
<dbReference type="AlphaFoldDB" id="A0A7L7LC76"/>
<dbReference type="PANTHER" id="PTHR48098">
    <property type="entry name" value="ENTEROCHELIN ESTERASE-RELATED"/>
    <property type="match status" value="1"/>
</dbReference>
<accession>A0A7L7LC76</accession>
<dbReference type="KEGG" id="add:HUW48_20955"/>
<dbReference type="InterPro" id="IPR050583">
    <property type="entry name" value="Mycobacterial_A85_antigen"/>
</dbReference>
<dbReference type="PANTHER" id="PTHR48098:SF6">
    <property type="entry name" value="FERRI-BACILLIBACTIN ESTERASE BESA"/>
    <property type="match status" value="1"/>
</dbReference>
<dbReference type="Gene3D" id="3.40.50.1820">
    <property type="entry name" value="alpha/beta hydrolase"/>
    <property type="match status" value="1"/>
</dbReference>
<dbReference type="InterPro" id="IPR029058">
    <property type="entry name" value="AB_hydrolase_fold"/>
</dbReference>
<dbReference type="EMBL" id="CP055153">
    <property type="protein sequence ID" value="QMU30347.1"/>
    <property type="molecule type" value="Genomic_DNA"/>
</dbReference>